<dbReference type="GO" id="GO:0000978">
    <property type="term" value="F:RNA polymerase II cis-regulatory region sequence-specific DNA binding"/>
    <property type="evidence" value="ECO:0007669"/>
    <property type="project" value="TreeGrafter"/>
</dbReference>
<comment type="similarity">
    <text evidence="3">Belongs to the paired homeobox family. Bicoid subfamily.</text>
</comment>
<protein>
    <submittedName>
        <fullName evidence="11">Retinal homeobox protein Rx3</fullName>
    </submittedName>
</protein>
<proteinExistence type="inferred from homology"/>
<dbReference type="PANTHER" id="PTHR46271">
    <property type="entry name" value="HOMEOBOX PROTEIN, PUTATIVE-RELATED"/>
    <property type="match status" value="1"/>
</dbReference>
<gene>
    <name evidence="11" type="ORF">Baya_14116</name>
</gene>
<keyword evidence="6" id="KW-0804">Transcription</keyword>
<dbReference type="OrthoDB" id="6159439at2759"/>
<evidence type="ECO:0000256" key="5">
    <source>
        <dbReference type="ARBA" id="ARBA00023015"/>
    </source>
</evidence>
<evidence type="ECO:0000259" key="10">
    <source>
        <dbReference type="PROSITE" id="PS50803"/>
    </source>
</evidence>
<sequence>MRLRGSEMMEERLFGNQSRVHSIEAILGFREEESSGKKQRMDRVLCDVRSVAPVSPDLPEVSDVKLLEDERAKKKHRRNRTTFTTFQLHELERAFEKSRYPDACSREELAIKWRRQEKLEMSSISPIKLQESSVLSYPRSPALEPWMVPQCVSSSTSPLHSFPPFLTSPPVYAPSSFLGTPAVSHTLPPVGPSCPQPPPLPFHCSGFMDSLPLEDAYPRNSSIASLRMKAKEHIQAIGKTW</sequence>
<name>A0A556V7V0_BAGYA</name>
<dbReference type="InterPro" id="IPR009057">
    <property type="entry name" value="Homeodomain-like_sf"/>
</dbReference>
<keyword evidence="7 8" id="KW-0371">Homeobox</keyword>
<dbReference type="PROSITE" id="PS50071">
    <property type="entry name" value="HOMEOBOX_2"/>
    <property type="match status" value="1"/>
</dbReference>
<comment type="caution">
    <text evidence="11">The sequence shown here is derived from an EMBL/GenBank/DDBJ whole genome shotgun (WGS) entry which is preliminary data.</text>
</comment>
<comment type="subcellular location">
    <subcellularLocation>
        <location evidence="2 7 8">Nucleus</location>
    </subcellularLocation>
</comment>
<evidence type="ECO:0000256" key="3">
    <source>
        <dbReference type="ARBA" id="ARBA00006503"/>
    </source>
</evidence>
<dbReference type="GO" id="GO:0045944">
    <property type="term" value="P:positive regulation of transcription by RNA polymerase II"/>
    <property type="evidence" value="ECO:0007669"/>
    <property type="project" value="InterPro"/>
</dbReference>
<evidence type="ECO:0000313" key="12">
    <source>
        <dbReference type="Proteomes" id="UP000319801"/>
    </source>
</evidence>
<dbReference type="Gene3D" id="1.10.10.60">
    <property type="entry name" value="Homeodomain-like"/>
    <property type="match status" value="1"/>
</dbReference>
<reference evidence="11 12" key="1">
    <citation type="journal article" date="2019" name="Genome Biol. Evol.">
        <title>Whole-Genome Sequencing of the Giant Devil Catfish, Bagarius yarrelli.</title>
        <authorList>
            <person name="Jiang W."/>
            <person name="Lv Y."/>
            <person name="Cheng L."/>
            <person name="Yang K."/>
            <person name="Chao B."/>
            <person name="Wang X."/>
            <person name="Li Y."/>
            <person name="Pan X."/>
            <person name="You X."/>
            <person name="Zhang Y."/>
            <person name="Yang J."/>
            <person name="Li J."/>
            <person name="Zhang X."/>
            <person name="Liu S."/>
            <person name="Sun C."/>
            <person name="Yang J."/>
            <person name="Shi Q."/>
        </authorList>
    </citation>
    <scope>NUCLEOTIDE SEQUENCE [LARGE SCALE GENOMIC DNA]</scope>
    <source>
        <strain evidence="11">JWS20170419001</strain>
        <tissue evidence="11">Muscle</tissue>
    </source>
</reference>
<feature type="DNA-binding region" description="Homeobox" evidence="7">
    <location>
        <begin position="76"/>
        <end position="111"/>
    </location>
</feature>
<dbReference type="EMBL" id="VCAZ01000149">
    <property type="protein sequence ID" value="TSY69834.1"/>
    <property type="molecule type" value="Genomic_DNA"/>
</dbReference>
<evidence type="ECO:0000256" key="2">
    <source>
        <dbReference type="ARBA" id="ARBA00004123"/>
    </source>
</evidence>
<dbReference type="GO" id="GO:0000981">
    <property type="term" value="F:DNA-binding transcription factor activity, RNA polymerase II-specific"/>
    <property type="evidence" value="ECO:0007669"/>
    <property type="project" value="InterPro"/>
</dbReference>
<evidence type="ECO:0000256" key="4">
    <source>
        <dbReference type="ARBA" id="ARBA00022473"/>
    </source>
</evidence>
<accession>A0A556V7V0</accession>
<dbReference type="InterPro" id="IPR003654">
    <property type="entry name" value="OAR_dom"/>
</dbReference>
<dbReference type="Pfam" id="PF03826">
    <property type="entry name" value="OAR"/>
    <property type="match status" value="1"/>
</dbReference>
<dbReference type="Proteomes" id="UP000319801">
    <property type="component" value="Unassembled WGS sequence"/>
</dbReference>
<dbReference type="AlphaFoldDB" id="A0A556V7V0"/>
<dbReference type="InterPro" id="IPR001356">
    <property type="entry name" value="HD"/>
</dbReference>
<organism evidence="11 12">
    <name type="scientific">Bagarius yarrelli</name>
    <name type="common">Goonch</name>
    <name type="synonym">Bagrus yarrelli</name>
    <dbReference type="NCBI Taxonomy" id="175774"/>
    <lineage>
        <taxon>Eukaryota</taxon>
        <taxon>Metazoa</taxon>
        <taxon>Chordata</taxon>
        <taxon>Craniata</taxon>
        <taxon>Vertebrata</taxon>
        <taxon>Euteleostomi</taxon>
        <taxon>Actinopterygii</taxon>
        <taxon>Neopterygii</taxon>
        <taxon>Teleostei</taxon>
        <taxon>Ostariophysi</taxon>
        <taxon>Siluriformes</taxon>
        <taxon>Sisoridae</taxon>
        <taxon>Sisorinae</taxon>
        <taxon>Bagarius</taxon>
    </lineage>
</organism>
<dbReference type="CDD" id="cd00086">
    <property type="entry name" value="homeodomain"/>
    <property type="match status" value="1"/>
</dbReference>
<keyword evidence="4" id="KW-0217">Developmental protein</keyword>
<dbReference type="PROSITE" id="PS50803">
    <property type="entry name" value="OAR"/>
    <property type="match status" value="1"/>
</dbReference>
<keyword evidence="5" id="KW-0805">Transcription regulation</keyword>
<evidence type="ECO:0000256" key="7">
    <source>
        <dbReference type="PROSITE-ProRule" id="PRU00108"/>
    </source>
</evidence>
<dbReference type="SMART" id="SM00389">
    <property type="entry name" value="HOX"/>
    <property type="match status" value="1"/>
</dbReference>
<evidence type="ECO:0000256" key="6">
    <source>
        <dbReference type="ARBA" id="ARBA00023163"/>
    </source>
</evidence>
<dbReference type="PANTHER" id="PTHR46271:SF3">
    <property type="entry name" value="RETINAL HOMEOBOX PROTEIN RX"/>
    <property type="match status" value="1"/>
</dbReference>
<evidence type="ECO:0000256" key="8">
    <source>
        <dbReference type="RuleBase" id="RU000682"/>
    </source>
</evidence>
<dbReference type="InterPro" id="IPR043562">
    <property type="entry name" value="RAX/RAX2"/>
</dbReference>
<keyword evidence="12" id="KW-1185">Reference proteome</keyword>
<evidence type="ECO:0000259" key="9">
    <source>
        <dbReference type="PROSITE" id="PS50071"/>
    </source>
</evidence>
<dbReference type="SUPFAM" id="SSF46689">
    <property type="entry name" value="Homeodomain-like"/>
    <property type="match status" value="1"/>
</dbReference>
<evidence type="ECO:0000256" key="1">
    <source>
        <dbReference type="ARBA" id="ARBA00003750"/>
    </source>
</evidence>
<evidence type="ECO:0000313" key="11">
    <source>
        <dbReference type="EMBL" id="TSY69834.1"/>
    </source>
</evidence>
<keyword evidence="7 8" id="KW-0238">DNA-binding</keyword>
<keyword evidence="7 8" id="KW-0539">Nucleus</keyword>
<feature type="domain" description="OAR" evidence="10">
    <location>
        <begin position="221"/>
        <end position="234"/>
    </location>
</feature>
<feature type="domain" description="Homeobox" evidence="9">
    <location>
        <begin position="74"/>
        <end position="110"/>
    </location>
</feature>
<dbReference type="GO" id="GO:0005634">
    <property type="term" value="C:nucleus"/>
    <property type="evidence" value="ECO:0007669"/>
    <property type="project" value="UniProtKB-SubCell"/>
</dbReference>
<comment type="function">
    <text evidence="1">Plays a critical role in eye formation by regulating the initial specification of retinal cells and/or their subsequent proliferation.</text>
</comment>
<dbReference type="Pfam" id="PF00046">
    <property type="entry name" value="Homeodomain"/>
    <property type="match status" value="1"/>
</dbReference>